<keyword evidence="7" id="KW-0969">Cilium</keyword>
<dbReference type="Pfam" id="PF11527">
    <property type="entry name" value="ARL2_Bind_BART"/>
    <property type="match status" value="1"/>
</dbReference>
<evidence type="ECO:0000256" key="4">
    <source>
        <dbReference type="ARBA" id="ARBA00021815"/>
    </source>
</evidence>
<dbReference type="InterPro" id="IPR042541">
    <property type="entry name" value="BART_sf"/>
</dbReference>
<evidence type="ECO:0000256" key="3">
    <source>
        <dbReference type="ARBA" id="ARBA00007460"/>
    </source>
</evidence>
<dbReference type="InterPro" id="IPR023379">
    <property type="entry name" value="BART_dom"/>
</dbReference>
<dbReference type="Gene3D" id="1.20.1520.10">
    <property type="entry name" value="ADP-ribosylation factor-like 2-binding protein, domain"/>
    <property type="match status" value="1"/>
</dbReference>
<keyword evidence="5" id="KW-0963">Cytoplasm</keyword>
<dbReference type="GO" id="GO:0005930">
    <property type="term" value="C:axoneme"/>
    <property type="evidence" value="ECO:0007669"/>
    <property type="project" value="TreeGrafter"/>
</dbReference>
<protein>
    <recommendedName>
        <fullName evidence="4">Cilia- and flagella-associated protein 36</fullName>
    </recommendedName>
    <alternativeName>
        <fullName evidence="9">Coiled-coil domain-containing protein 104</fullName>
    </alternativeName>
</protein>
<accession>A0A061QVP6</accession>
<evidence type="ECO:0000256" key="8">
    <source>
        <dbReference type="ARBA" id="ARBA00023273"/>
    </source>
</evidence>
<reference evidence="11" key="1">
    <citation type="submission" date="2014-05" db="EMBL/GenBank/DDBJ databases">
        <title>The transcriptome of the halophilic microalga Tetraselmis sp. GSL018 isolated from the Great Salt Lake, Utah.</title>
        <authorList>
            <person name="Jinkerson R.E."/>
            <person name="D'Adamo S."/>
            <person name="Posewitz M.C."/>
        </authorList>
    </citation>
    <scope>NUCLEOTIDE SEQUENCE</scope>
    <source>
        <strain evidence="11">GSL018</strain>
    </source>
</reference>
<gene>
    <name evidence="11" type="ORF">TSPGSL018_17714</name>
</gene>
<feature type="domain" description="BART" evidence="10">
    <location>
        <begin position="8"/>
        <end position="114"/>
    </location>
</feature>
<keyword evidence="8" id="KW-0966">Cell projection</keyword>
<evidence type="ECO:0000313" key="11">
    <source>
        <dbReference type="EMBL" id="JAC64712.1"/>
    </source>
</evidence>
<evidence type="ECO:0000256" key="9">
    <source>
        <dbReference type="ARBA" id="ARBA00031593"/>
    </source>
</evidence>
<organism evidence="11">
    <name type="scientific">Tetraselmis sp. GSL018</name>
    <dbReference type="NCBI Taxonomy" id="582737"/>
    <lineage>
        <taxon>Eukaryota</taxon>
        <taxon>Viridiplantae</taxon>
        <taxon>Chlorophyta</taxon>
        <taxon>core chlorophytes</taxon>
        <taxon>Chlorodendrophyceae</taxon>
        <taxon>Chlorodendrales</taxon>
        <taxon>Chlorodendraceae</taxon>
        <taxon>Tetraselmis</taxon>
    </lineage>
</organism>
<dbReference type="GO" id="GO:0097546">
    <property type="term" value="C:ciliary base"/>
    <property type="evidence" value="ECO:0007669"/>
    <property type="project" value="TreeGrafter"/>
</dbReference>
<evidence type="ECO:0000256" key="7">
    <source>
        <dbReference type="ARBA" id="ARBA00023069"/>
    </source>
</evidence>
<proteinExistence type="inferred from homology"/>
<dbReference type="AlphaFoldDB" id="A0A061QVP6"/>
<comment type="similarity">
    <text evidence="3">Belongs to the CFAP36 family.</text>
</comment>
<evidence type="ECO:0000256" key="6">
    <source>
        <dbReference type="ARBA" id="ARBA00023054"/>
    </source>
</evidence>
<evidence type="ECO:0000259" key="10">
    <source>
        <dbReference type="Pfam" id="PF11527"/>
    </source>
</evidence>
<evidence type="ECO:0000256" key="2">
    <source>
        <dbReference type="ARBA" id="ARBA00004496"/>
    </source>
</evidence>
<dbReference type="InterPro" id="IPR038888">
    <property type="entry name" value="CFAP36"/>
</dbReference>
<comment type="subcellular location">
    <subcellularLocation>
        <location evidence="1">Cell projection</location>
        <location evidence="1">Cilium</location>
    </subcellularLocation>
    <subcellularLocation>
        <location evidence="2">Cytoplasm</location>
    </subcellularLocation>
</comment>
<evidence type="ECO:0000256" key="5">
    <source>
        <dbReference type="ARBA" id="ARBA00022490"/>
    </source>
</evidence>
<evidence type="ECO:0000256" key="1">
    <source>
        <dbReference type="ARBA" id="ARBA00004138"/>
    </source>
</evidence>
<name>A0A061QVP6_9CHLO</name>
<sequence>MAPTAADSELLNKLEEFFSGPDFTSAIGEFMGNNVADLEFRDLSKEQPLRNHQLFTEYTKLVEGLLQNFLESQGVTAEDVYETCRRFQQSGDTSSMVCIDYLVASTEYESFMQLAYDHCQLCNYMPSVGLTEMWTAEEEAGVQAGCQGGNQ</sequence>
<dbReference type="PANTHER" id="PTHR21532">
    <property type="entry name" value="PHOSPHODIESTERASE HL"/>
    <property type="match status" value="1"/>
</dbReference>
<dbReference type="PANTHER" id="PTHR21532:SF0">
    <property type="entry name" value="CILIA- AND FLAGELLA-ASSOCIATED PROTEIN 36"/>
    <property type="match status" value="1"/>
</dbReference>
<keyword evidence="6" id="KW-0175">Coiled coil</keyword>
<dbReference type="EMBL" id="GBEZ01022098">
    <property type="protein sequence ID" value="JAC64712.1"/>
    <property type="molecule type" value="Transcribed_RNA"/>
</dbReference>